<gene>
    <name evidence="2" type="ORF">OCA8868_01444</name>
</gene>
<reference evidence="3" key="1">
    <citation type="submission" date="2017-05" db="EMBL/GenBank/DDBJ databases">
        <authorList>
            <person name="Rodrigo-Torres L."/>
            <person name="Arahal R. D."/>
            <person name="Lucena T."/>
        </authorList>
    </citation>
    <scope>NUCLEOTIDE SEQUENCE [LARGE SCALE GENOMIC DNA]</scope>
    <source>
        <strain evidence="3">CECT 8868</strain>
    </source>
</reference>
<evidence type="ECO:0000313" key="2">
    <source>
        <dbReference type="EMBL" id="SMX37427.1"/>
    </source>
</evidence>
<accession>A0A238K4P7</accession>
<name>A0A238K4P7_9RHOB</name>
<dbReference type="RefSeq" id="WP_143849562.1">
    <property type="nucleotide sequence ID" value="NZ_FXYD01000002.1"/>
</dbReference>
<evidence type="ECO:0000313" key="3">
    <source>
        <dbReference type="Proteomes" id="UP000203464"/>
    </source>
</evidence>
<dbReference type="AlphaFoldDB" id="A0A238K4P7"/>
<dbReference type="OrthoDB" id="369216at2"/>
<evidence type="ECO:0000259" key="1">
    <source>
        <dbReference type="Pfam" id="PF08885"/>
    </source>
</evidence>
<proteinExistence type="predicted"/>
<dbReference type="Proteomes" id="UP000203464">
    <property type="component" value="Unassembled WGS sequence"/>
</dbReference>
<protein>
    <submittedName>
        <fullName evidence="2">GSCFA family protein</fullName>
    </submittedName>
</protein>
<sequence length="394" mass="44915">MSKPSNIVVRNGGRSSAVWFQDTSQKTNQHQSWFRGEHTNYVPSRGKLMSASGVADSVLHGLRPDEPAIDRDTRITAFGSCFAANISNHLTKRNFNVAGGNSEESAAYVIRCGEGMVNTFVLRQQFEWAWEGKEFEQALWHGYKKEEFGYDEEVRLATKAIFDKTEVFILTVGLSEVWYDEVSKNVFWRTIPKNSYDPERHKFRLSTVQENKENLQAIYDLIQKHRPDAKLIVTLSPVPLAATFRDQACLPANATSKAVLRVAIDEFISEAKNSNVFYWPSYELVNDVFSGSMEDDMRHPKPMILDFIMHLFEAEWCKGGVADVEMNTLLIKALTESGDLPWRLRALADARDYASLRRLANRREFSENARVNKAMKNQLNALADQWEEAEAQNA</sequence>
<dbReference type="Pfam" id="PF08885">
    <property type="entry name" value="GSCFA"/>
    <property type="match status" value="1"/>
</dbReference>
<feature type="domain" description="GSCFA" evidence="1">
    <location>
        <begin position="74"/>
        <end position="312"/>
    </location>
</feature>
<dbReference type="EMBL" id="FXYD01000002">
    <property type="protein sequence ID" value="SMX37427.1"/>
    <property type="molecule type" value="Genomic_DNA"/>
</dbReference>
<dbReference type="SUPFAM" id="SSF52266">
    <property type="entry name" value="SGNH hydrolase"/>
    <property type="match status" value="1"/>
</dbReference>
<dbReference type="InterPro" id="IPR014982">
    <property type="entry name" value="GSCFA"/>
</dbReference>
<keyword evidence="3" id="KW-1185">Reference proteome</keyword>
<organism evidence="2 3">
    <name type="scientific">Octadecabacter ascidiaceicola</name>
    <dbReference type="NCBI Taxonomy" id="1655543"/>
    <lineage>
        <taxon>Bacteria</taxon>
        <taxon>Pseudomonadati</taxon>
        <taxon>Pseudomonadota</taxon>
        <taxon>Alphaproteobacteria</taxon>
        <taxon>Rhodobacterales</taxon>
        <taxon>Roseobacteraceae</taxon>
        <taxon>Octadecabacter</taxon>
    </lineage>
</organism>